<dbReference type="GO" id="GO:0030600">
    <property type="term" value="F:feruloyl esterase activity"/>
    <property type="evidence" value="ECO:0007669"/>
    <property type="project" value="UniProtKB-EC"/>
</dbReference>
<evidence type="ECO:0000256" key="6">
    <source>
        <dbReference type="ARBA" id="ARBA00022801"/>
    </source>
</evidence>
<dbReference type="EC" id="3.1.1.73" evidence="2"/>
<dbReference type="RefSeq" id="XP_001904237.1">
    <property type="nucleotide sequence ID" value="XM_001904202.1"/>
</dbReference>
<dbReference type="eggNOG" id="ENOG502QU71">
    <property type="taxonomic scope" value="Eukaryota"/>
</dbReference>
<feature type="region of interest" description="Disordered" evidence="10">
    <location>
        <begin position="38"/>
        <end position="71"/>
    </location>
</feature>
<dbReference type="PANTHER" id="PTHR38050:SF3">
    <property type="entry name" value="FERULOYL ESTERASE D"/>
    <property type="match status" value="1"/>
</dbReference>
<name>B2AEZ8_PODAN</name>
<keyword evidence="4" id="KW-0858">Xylan degradation</keyword>
<keyword evidence="3" id="KW-0964">Secreted</keyword>
<dbReference type="GO" id="GO:0005576">
    <property type="term" value="C:extracellular region"/>
    <property type="evidence" value="ECO:0007669"/>
    <property type="project" value="UniProtKB-SubCell"/>
</dbReference>
<keyword evidence="6" id="KW-0378">Hydrolase</keyword>
<evidence type="ECO:0000256" key="2">
    <source>
        <dbReference type="ARBA" id="ARBA00013091"/>
    </source>
</evidence>
<reference evidence="11 13" key="1">
    <citation type="journal article" date="2008" name="Genome Biol.">
        <title>The genome sequence of the model ascomycete fungus Podospora anserina.</title>
        <authorList>
            <person name="Espagne E."/>
            <person name="Lespinet O."/>
            <person name="Malagnac F."/>
            <person name="Da Silva C."/>
            <person name="Jaillon O."/>
            <person name="Porcel B.M."/>
            <person name="Couloux A."/>
            <person name="Aury J.-M."/>
            <person name="Segurens B."/>
            <person name="Poulain J."/>
            <person name="Anthouard V."/>
            <person name="Grossetete S."/>
            <person name="Khalili H."/>
            <person name="Coppin E."/>
            <person name="Dequard-Chablat M."/>
            <person name="Picard M."/>
            <person name="Contamine V."/>
            <person name="Arnaise S."/>
            <person name="Bourdais A."/>
            <person name="Berteaux-Lecellier V."/>
            <person name="Gautheret D."/>
            <person name="de Vries R.P."/>
            <person name="Battaglia E."/>
            <person name="Coutinho P.M."/>
            <person name="Danchin E.G.J."/>
            <person name="Henrissat B."/>
            <person name="El Khoury R."/>
            <person name="Sainsard-Chanet A."/>
            <person name="Boivin A."/>
            <person name="Pinan-Lucarre B."/>
            <person name="Sellem C.H."/>
            <person name="Debuchy R."/>
            <person name="Wincker P."/>
            <person name="Weissenbach J."/>
            <person name="Silar P."/>
        </authorList>
    </citation>
    <scope>NUCLEOTIDE SEQUENCE [LARGE SCALE GENOMIC DNA]</scope>
    <source>
        <strain evidence="13">S / ATCC MYA-4624 / DSM 980 / FGSC 10383</strain>
        <strain evidence="11">S mat+</strain>
    </source>
</reference>
<reference evidence="11" key="2">
    <citation type="submission" date="2008-07" db="EMBL/GenBank/DDBJ databases">
        <authorList>
            <person name="Genoscope - CEA"/>
        </authorList>
    </citation>
    <scope>NUCLEOTIDE SEQUENCE</scope>
    <source>
        <strain evidence="11">S mat+</strain>
    </source>
</reference>
<organism evidence="11">
    <name type="scientific">Podospora anserina (strain S / ATCC MYA-4624 / DSM 980 / FGSC 10383)</name>
    <name type="common">Pleurage anserina</name>
    <dbReference type="NCBI Taxonomy" id="515849"/>
    <lineage>
        <taxon>Eukaryota</taxon>
        <taxon>Fungi</taxon>
        <taxon>Dikarya</taxon>
        <taxon>Ascomycota</taxon>
        <taxon>Pezizomycotina</taxon>
        <taxon>Sordariomycetes</taxon>
        <taxon>Sordariomycetidae</taxon>
        <taxon>Sordariales</taxon>
        <taxon>Podosporaceae</taxon>
        <taxon>Podospora</taxon>
        <taxon>Podospora anserina</taxon>
    </lineage>
</organism>
<evidence type="ECO:0000256" key="7">
    <source>
        <dbReference type="ARBA" id="ARBA00023277"/>
    </source>
</evidence>
<reference evidence="13" key="3">
    <citation type="journal article" date="2014" name="Genetics">
        <title>Maintaining two mating types: Structure of the mating type locus and its role in heterokaryosis in Podospora anserina.</title>
        <authorList>
            <person name="Grognet P."/>
            <person name="Bidard F."/>
            <person name="Kuchly C."/>
            <person name="Tong L.C.H."/>
            <person name="Coppin E."/>
            <person name="Benkhali J.A."/>
            <person name="Couloux A."/>
            <person name="Wincker P."/>
            <person name="Debuchy R."/>
            <person name="Silar P."/>
        </authorList>
    </citation>
    <scope>GENOME REANNOTATION</scope>
    <source>
        <strain evidence="13">S / ATCC MYA-4624 / DSM 980 / FGSC 10383</strain>
    </source>
</reference>
<dbReference type="EMBL" id="FO904940">
    <property type="protein sequence ID" value="CDP29091.1"/>
    <property type="molecule type" value="Genomic_DNA"/>
</dbReference>
<keyword evidence="7" id="KW-0119">Carbohydrate metabolism</keyword>
<evidence type="ECO:0000313" key="12">
    <source>
        <dbReference type="EMBL" id="CDP29091.1"/>
    </source>
</evidence>
<dbReference type="VEuPathDB" id="FungiDB:PODANS_5_1000"/>
<dbReference type="KEGG" id="pan:PODANSg1255"/>
<dbReference type="GeneID" id="6188204"/>
<gene>
    <name evidence="11" type="ORF">PODANS_5_1000</name>
</gene>
<dbReference type="EMBL" id="CU633457">
    <property type="protein sequence ID" value="CAP62015.1"/>
    <property type="molecule type" value="Genomic_DNA"/>
</dbReference>
<comment type="catalytic activity">
    <reaction evidence="9">
        <text>feruloyl-polysaccharide + H2O = ferulate + polysaccharide.</text>
        <dbReference type="EC" id="3.1.1.73"/>
    </reaction>
</comment>
<evidence type="ECO:0000256" key="8">
    <source>
        <dbReference type="ARBA" id="ARBA00023326"/>
    </source>
</evidence>
<dbReference type="HOGENOM" id="CLU_027551_2_0_1"/>
<sequence>MKAKPDFAAFMSPRPLRLYIERPIYLTTRLKSDHAALTHGNLTSSHPNVHKTPSSNPSHHHDPFNHHRSTTNKLPQSIMAKLTLLTLLGLLTPTALSLRPSPGCGKTPALVTSSSTTTPLRITSNNKQREFFVRLPQNYNSSTPHRLIFTLHALGGTAQQVIAGQGGYLPYYGLPPLANSSTTPTVFVIPNGLNNGWQNSNGEDVTFLRSVLSTVESDLCVDQDLRFSTGFSYGAAMSYSLACSLGKEIRAVAALSGNPQISGCAAGSEPVAYYGQHGTTDNVLPLAQARQMRDRFLKNNGCAAQAEPPVPAAGSQGKVKTVYTGCLPDKPVTFVVFDGGHVPTPRETGESETFAHKETWEFFSQFT</sequence>
<proteinExistence type="predicted"/>
<evidence type="ECO:0000256" key="5">
    <source>
        <dbReference type="ARBA" id="ARBA00022729"/>
    </source>
</evidence>
<dbReference type="PANTHER" id="PTHR38050">
    <property type="match status" value="1"/>
</dbReference>
<dbReference type="AlphaFoldDB" id="B2AEZ8"/>
<accession>B2AEZ8</accession>
<dbReference type="InterPro" id="IPR043595">
    <property type="entry name" value="FaeB/C/D"/>
</dbReference>
<dbReference type="Proteomes" id="UP000001197">
    <property type="component" value="Chromosome 5"/>
</dbReference>
<evidence type="ECO:0000313" key="13">
    <source>
        <dbReference type="Proteomes" id="UP000001197"/>
    </source>
</evidence>
<dbReference type="OrthoDB" id="424610at2759"/>
<keyword evidence="5" id="KW-0732">Signal</keyword>
<protein>
    <recommendedName>
        <fullName evidence="2">feruloyl esterase</fullName>
        <ecNumber evidence="2">3.1.1.73</ecNumber>
    </recommendedName>
</protein>
<dbReference type="Gene3D" id="3.40.50.1820">
    <property type="entry name" value="alpha/beta hydrolase"/>
    <property type="match status" value="1"/>
</dbReference>
<evidence type="ECO:0000313" key="11">
    <source>
        <dbReference type="EMBL" id="CAP62015.1"/>
    </source>
</evidence>
<evidence type="ECO:0000256" key="3">
    <source>
        <dbReference type="ARBA" id="ARBA00022525"/>
    </source>
</evidence>
<comment type="subcellular location">
    <subcellularLocation>
        <location evidence="1">Secreted</location>
    </subcellularLocation>
</comment>
<dbReference type="SUPFAM" id="SSF53474">
    <property type="entry name" value="alpha/beta-Hydrolases"/>
    <property type="match status" value="1"/>
</dbReference>
<evidence type="ECO:0000256" key="1">
    <source>
        <dbReference type="ARBA" id="ARBA00004613"/>
    </source>
</evidence>
<feature type="compositionally biased region" description="Polar residues" evidence="10">
    <location>
        <begin position="40"/>
        <end position="57"/>
    </location>
</feature>
<dbReference type="ESTHER" id="podan-b2aez8">
    <property type="family name" value="FaeC"/>
</dbReference>
<keyword evidence="13" id="KW-1185">Reference proteome</keyword>
<evidence type="ECO:0000256" key="9">
    <source>
        <dbReference type="ARBA" id="ARBA00034075"/>
    </source>
</evidence>
<dbReference type="InterPro" id="IPR029058">
    <property type="entry name" value="AB_hydrolase_fold"/>
</dbReference>
<keyword evidence="8" id="KW-0624">Polysaccharide degradation</keyword>
<evidence type="ECO:0000256" key="4">
    <source>
        <dbReference type="ARBA" id="ARBA00022651"/>
    </source>
</evidence>
<evidence type="ECO:0000256" key="10">
    <source>
        <dbReference type="SAM" id="MobiDB-lite"/>
    </source>
</evidence>
<reference evidence="12" key="4">
    <citation type="submission" date="2015-04" db="EMBL/GenBank/DDBJ databases">
        <title>Maintaining two mating types: Structure of the mating type locus and its role in heterokaryosis in Podospora anserina.</title>
        <authorList>
            <person name="Grognet P."/>
            <person name="Bidard F."/>
            <person name="Kuchly C."/>
            <person name="Chan Ho Tong L."/>
            <person name="Coppin E."/>
            <person name="Ait Benkhali J."/>
            <person name="Couloux A."/>
            <person name="Wincker P."/>
            <person name="Debuchy R."/>
            <person name="Silar P."/>
        </authorList>
    </citation>
    <scope>NUCLEOTIDE SEQUENCE</scope>
</reference>
<dbReference type="GO" id="GO:0045493">
    <property type="term" value="P:xylan catabolic process"/>
    <property type="evidence" value="ECO:0007669"/>
    <property type="project" value="UniProtKB-KW"/>
</dbReference>